<evidence type="ECO:0000313" key="3">
    <source>
        <dbReference type="Proteomes" id="UP000673375"/>
    </source>
</evidence>
<evidence type="ECO:0000313" key="2">
    <source>
        <dbReference type="EMBL" id="MBP1047560.1"/>
    </source>
</evidence>
<dbReference type="EMBL" id="JAEDXU010000008">
    <property type="protein sequence ID" value="MBP1047560.1"/>
    <property type="molecule type" value="Genomic_DNA"/>
</dbReference>
<protein>
    <submittedName>
        <fullName evidence="2">DUF3958 family protein</fullName>
    </submittedName>
</protein>
<reference evidence="2 3" key="1">
    <citation type="submission" date="2020-12" db="EMBL/GenBank/DDBJ databases">
        <title>Vagococcus allomyrinae sp. nov. and Enterococcus lavae sp. nov., isolated from the larvae of Allomyrina dichotoma.</title>
        <authorList>
            <person name="Lee S.D."/>
        </authorList>
    </citation>
    <scope>NUCLEOTIDE SEQUENCE [LARGE SCALE GENOMIC DNA]</scope>
    <source>
        <strain evidence="2 3">BWM-S5</strain>
    </source>
</reference>
<dbReference type="InterPro" id="IPR025014">
    <property type="entry name" value="DUF3958"/>
</dbReference>
<name>A0ABS4CNE6_9ENTE</name>
<proteinExistence type="predicted"/>
<comment type="caution">
    <text evidence="2">The sequence shown here is derived from an EMBL/GenBank/DDBJ whole genome shotgun (WGS) entry which is preliminary data.</text>
</comment>
<keyword evidence="3" id="KW-1185">Reference proteome</keyword>
<feature type="region of interest" description="Disordered" evidence="1">
    <location>
        <begin position="92"/>
        <end position="118"/>
    </location>
</feature>
<dbReference type="Proteomes" id="UP000673375">
    <property type="component" value="Unassembled WGS sequence"/>
</dbReference>
<accession>A0ABS4CNE6</accession>
<evidence type="ECO:0000256" key="1">
    <source>
        <dbReference type="SAM" id="MobiDB-lite"/>
    </source>
</evidence>
<dbReference type="RefSeq" id="WP_209558339.1">
    <property type="nucleotide sequence ID" value="NZ_JAEDXU010000008.1"/>
</dbReference>
<feature type="region of interest" description="Disordered" evidence="1">
    <location>
        <begin position="1"/>
        <end position="31"/>
    </location>
</feature>
<sequence length="118" mass="14059">MKKEDKIKALSKKAQQLTEEKESKSSTQKQVENIEENYEELFRKADFLLGRLEESNIFSENPYALEALKDEIHSEHSVILLNLDEEKERIQREKRSIEDRESDLSYQKRKIELEGEEE</sequence>
<gene>
    <name evidence="2" type="ORF">I6N96_14835</name>
</gene>
<organism evidence="2 3">
    <name type="scientific">Enterococcus larvae</name>
    <dbReference type="NCBI Taxonomy" id="2794352"/>
    <lineage>
        <taxon>Bacteria</taxon>
        <taxon>Bacillati</taxon>
        <taxon>Bacillota</taxon>
        <taxon>Bacilli</taxon>
        <taxon>Lactobacillales</taxon>
        <taxon>Enterococcaceae</taxon>
        <taxon>Enterococcus</taxon>
    </lineage>
</organism>
<dbReference type="Pfam" id="PF13125">
    <property type="entry name" value="DUF3958"/>
    <property type="match status" value="1"/>
</dbReference>
<feature type="compositionally biased region" description="Basic and acidic residues" evidence="1">
    <location>
        <begin position="92"/>
        <end position="103"/>
    </location>
</feature>
<feature type="compositionally biased region" description="Basic and acidic residues" evidence="1">
    <location>
        <begin position="109"/>
        <end position="118"/>
    </location>
</feature>